<name>A0A6I6JYE1_9BACT</name>
<dbReference type="InterPro" id="IPR036388">
    <property type="entry name" value="WH-like_DNA-bd_sf"/>
</dbReference>
<dbReference type="InterPro" id="IPR013324">
    <property type="entry name" value="RNA_pol_sigma_r3/r4-like"/>
</dbReference>
<reference evidence="7 8" key="1">
    <citation type="submission" date="2019-11" db="EMBL/GenBank/DDBJ databases">
        <authorList>
            <person name="Zheng R.K."/>
            <person name="Sun C.M."/>
        </authorList>
    </citation>
    <scope>NUCLEOTIDE SEQUENCE [LARGE SCALE GENOMIC DNA]</scope>
    <source>
        <strain evidence="7 8">WC007</strain>
    </source>
</reference>
<dbReference type="PANTHER" id="PTHR43133">
    <property type="entry name" value="RNA POLYMERASE ECF-TYPE SIGMA FACTO"/>
    <property type="match status" value="1"/>
</dbReference>
<evidence type="ECO:0000256" key="4">
    <source>
        <dbReference type="ARBA" id="ARBA00023163"/>
    </source>
</evidence>
<evidence type="ECO:0000313" key="7">
    <source>
        <dbReference type="EMBL" id="QGY46160.1"/>
    </source>
</evidence>
<dbReference type="AlphaFoldDB" id="A0A6I6JYE1"/>
<evidence type="ECO:0000256" key="2">
    <source>
        <dbReference type="ARBA" id="ARBA00023015"/>
    </source>
</evidence>
<gene>
    <name evidence="7" type="ORF">GM418_21570</name>
</gene>
<dbReference type="InterPro" id="IPR013325">
    <property type="entry name" value="RNA_pol_sigma_r2"/>
</dbReference>
<keyword evidence="3" id="KW-0731">Sigma factor</keyword>
<dbReference type="NCBIfam" id="TIGR02937">
    <property type="entry name" value="sigma70-ECF"/>
    <property type="match status" value="1"/>
</dbReference>
<feature type="domain" description="RNA polymerase sigma-70 region 2" evidence="5">
    <location>
        <begin position="23"/>
        <end position="89"/>
    </location>
</feature>
<dbReference type="RefSeq" id="WP_158869299.1">
    <property type="nucleotide sequence ID" value="NZ_CP046401.1"/>
</dbReference>
<dbReference type="NCBIfam" id="TIGR02985">
    <property type="entry name" value="Sig70_bacteroi1"/>
    <property type="match status" value="1"/>
</dbReference>
<dbReference type="GO" id="GO:0006352">
    <property type="term" value="P:DNA-templated transcription initiation"/>
    <property type="evidence" value="ECO:0007669"/>
    <property type="project" value="InterPro"/>
</dbReference>
<dbReference type="InterPro" id="IPR013249">
    <property type="entry name" value="RNA_pol_sigma70_r4_t2"/>
</dbReference>
<dbReference type="InterPro" id="IPR039425">
    <property type="entry name" value="RNA_pol_sigma-70-like"/>
</dbReference>
<dbReference type="InterPro" id="IPR014327">
    <property type="entry name" value="RNA_pol_sigma70_bacteroid"/>
</dbReference>
<dbReference type="CDD" id="cd06171">
    <property type="entry name" value="Sigma70_r4"/>
    <property type="match status" value="1"/>
</dbReference>
<keyword evidence="2" id="KW-0805">Transcription regulation</keyword>
<comment type="similarity">
    <text evidence="1">Belongs to the sigma-70 factor family. ECF subfamily.</text>
</comment>
<dbReference type="Gene3D" id="1.10.1740.10">
    <property type="match status" value="1"/>
</dbReference>
<sequence>MNQNEQQLFERLRNDDEAAFKVLFNDFYPKLYYFVLEFVSVKDIAENIVQDTLVTLWNKRNELKDDSNLTSYLFTVAKNNALKKLRDKRYSQKLFTNTIDVGELDLNAETLSAVDTSVCAFMDIEQIIQETLASLPPQCRKVFELSRFQEMKNREIAEELNISVKTVEKHISKGIRTFKVALKDYLPLVAYLFVL</sequence>
<evidence type="ECO:0000313" key="8">
    <source>
        <dbReference type="Proteomes" id="UP000428260"/>
    </source>
</evidence>
<dbReference type="SUPFAM" id="SSF88946">
    <property type="entry name" value="Sigma2 domain of RNA polymerase sigma factors"/>
    <property type="match status" value="1"/>
</dbReference>
<dbReference type="GO" id="GO:0016987">
    <property type="term" value="F:sigma factor activity"/>
    <property type="evidence" value="ECO:0007669"/>
    <property type="project" value="UniProtKB-KW"/>
</dbReference>
<dbReference type="GO" id="GO:0003677">
    <property type="term" value="F:DNA binding"/>
    <property type="evidence" value="ECO:0007669"/>
    <property type="project" value="InterPro"/>
</dbReference>
<dbReference type="Proteomes" id="UP000428260">
    <property type="component" value="Chromosome"/>
</dbReference>
<keyword evidence="4" id="KW-0804">Transcription</keyword>
<proteinExistence type="inferred from homology"/>
<dbReference type="InterPro" id="IPR007627">
    <property type="entry name" value="RNA_pol_sigma70_r2"/>
</dbReference>
<dbReference type="Pfam" id="PF08281">
    <property type="entry name" value="Sigma70_r4_2"/>
    <property type="match status" value="1"/>
</dbReference>
<evidence type="ECO:0000259" key="5">
    <source>
        <dbReference type="Pfam" id="PF04542"/>
    </source>
</evidence>
<dbReference type="InterPro" id="IPR014284">
    <property type="entry name" value="RNA_pol_sigma-70_dom"/>
</dbReference>
<dbReference type="Pfam" id="PF04542">
    <property type="entry name" value="Sigma70_r2"/>
    <property type="match status" value="1"/>
</dbReference>
<accession>A0A6I6JYE1</accession>
<dbReference type="KEGG" id="mcos:GM418_21570"/>
<dbReference type="PANTHER" id="PTHR43133:SF46">
    <property type="entry name" value="RNA POLYMERASE SIGMA-70 FACTOR ECF SUBFAMILY"/>
    <property type="match status" value="1"/>
</dbReference>
<protein>
    <submittedName>
        <fullName evidence="7">RNA polymerase sigma-70 factor</fullName>
    </submittedName>
</protein>
<dbReference type="EMBL" id="CP046401">
    <property type="protein sequence ID" value="QGY46160.1"/>
    <property type="molecule type" value="Genomic_DNA"/>
</dbReference>
<evidence type="ECO:0000256" key="3">
    <source>
        <dbReference type="ARBA" id="ARBA00023082"/>
    </source>
</evidence>
<feature type="domain" description="RNA polymerase sigma factor 70 region 4 type 2" evidence="6">
    <location>
        <begin position="126"/>
        <end position="176"/>
    </location>
</feature>
<dbReference type="SUPFAM" id="SSF88659">
    <property type="entry name" value="Sigma3 and sigma4 domains of RNA polymerase sigma factors"/>
    <property type="match status" value="1"/>
</dbReference>
<evidence type="ECO:0000259" key="6">
    <source>
        <dbReference type="Pfam" id="PF08281"/>
    </source>
</evidence>
<organism evidence="7 8">
    <name type="scientific">Maribellus comscasis</name>
    <dbReference type="NCBI Taxonomy" id="2681766"/>
    <lineage>
        <taxon>Bacteria</taxon>
        <taxon>Pseudomonadati</taxon>
        <taxon>Bacteroidota</taxon>
        <taxon>Bacteroidia</taxon>
        <taxon>Marinilabiliales</taxon>
        <taxon>Prolixibacteraceae</taxon>
        <taxon>Maribellus</taxon>
    </lineage>
</organism>
<keyword evidence="8" id="KW-1185">Reference proteome</keyword>
<evidence type="ECO:0000256" key="1">
    <source>
        <dbReference type="ARBA" id="ARBA00010641"/>
    </source>
</evidence>
<dbReference type="Gene3D" id="1.10.10.10">
    <property type="entry name" value="Winged helix-like DNA-binding domain superfamily/Winged helix DNA-binding domain"/>
    <property type="match status" value="1"/>
</dbReference>